<evidence type="ECO:0000313" key="2">
    <source>
        <dbReference type="EMBL" id="MEQ2553492.1"/>
    </source>
</evidence>
<dbReference type="Pfam" id="PF21095">
    <property type="entry name" value="CarD_C"/>
    <property type="match status" value="1"/>
</dbReference>
<sequence length="171" mass="19817">MFQIGEYVVHGNDGICEVKDITQLELPGGSSKRQYYLLVPQKEKNGRIYSPVESSKVQTRKVITKQEADTLIREIPAIQAAWVENEKLRENVYKEAIKSCDLRELVKIIKNMYLRRQERISSGKKATVLDDRYFKLAEDKLYSELVFVTGKDRNQIEKQIEQQAAQCMESV</sequence>
<dbReference type="Proteomes" id="UP001546774">
    <property type="component" value="Unassembled WGS sequence"/>
</dbReference>
<evidence type="ECO:0000259" key="1">
    <source>
        <dbReference type="SMART" id="SM01058"/>
    </source>
</evidence>
<protein>
    <submittedName>
        <fullName evidence="2">CarD family transcriptional regulator</fullName>
    </submittedName>
</protein>
<dbReference type="InterPro" id="IPR042215">
    <property type="entry name" value="CarD-like_C"/>
</dbReference>
<dbReference type="Pfam" id="PF02559">
    <property type="entry name" value="CarD_TRCF_RID"/>
    <property type="match status" value="1"/>
</dbReference>
<gene>
    <name evidence="2" type="ORF">WMO37_00465</name>
</gene>
<dbReference type="EMBL" id="JBBMFS010000001">
    <property type="protein sequence ID" value="MEQ2553492.1"/>
    <property type="molecule type" value="Genomic_DNA"/>
</dbReference>
<dbReference type="InterPro" id="IPR052531">
    <property type="entry name" value="CarD-like_regulator"/>
</dbReference>
<dbReference type="InterPro" id="IPR003711">
    <property type="entry name" value="CarD-like/TRCF_RID"/>
</dbReference>
<feature type="domain" description="CarD-like/TRCF RNAP-interacting" evidence="1">
    <location>
        <begin position="1"/>
        <end position="113"/>
    </location>
</feature>
<name>A0ABV1H2S4_9FIRM</name>
<organism evidence="2 3">
    <name type="scientific">Lachnospira intestinalis</name>
    <dbReference type="NCBI Taxonomy" id="3133158"/>
    <lineage>
        <taxon>Bacteria</taxon>
        <taxon>Bacillati</taxon>
        <taxon>Bacillota</taxon>
        <taxon>Clostridia</taxon>
        <taxon>Lachnospirales</taxon>
        <taxon>Lachnospiraceae</taxon>
        <taxon>Lachnospira</taxon>
    </lineage>
</organism>
<keyword evidence="3" id="KW-1185">Reference proteome</keyword>
<reference evidence="2" key="1">
    <citation type="submission" date="2024-03" db="EMBL/GenBank/DDBJ databases">
        <title>Human intestinal bacterial collection.</title>
        <authorList>
            <person name="Pauvert C."/>
            <person name="Hitch T.C.A."/>
            <person name="Clavel T."/>
        </authorList>
    </citation>
    <scope>NUCLEOTIDE SEQUENCE [LARGE SCALE GENOMIC DNA]</scope>
    <source>
        <strain evidence="2">CLA-AA-H89B</strain>
    </source>
</reference>
<dbReference type="PANTHER" id="PTHR38447">
    <property type="entry name" value="TRANSCRIPTION FACTOR YDEB-RELATED"/>
    <property type="match status" value="1"/>
</dbReference>
<accession>A0ABV1H2S4</accession>
<proteinExistence type="predicted"/>
<dbReference type="Gene3D" id="2.40.10.170">
    <property type="match status" value="1"/>
</dbReference>
<dbReference type="PANTHER" id="PTHR38447:SF1">
    <property type="entry name" value="RNA POLYMERASE-BINDING TRANSCRIPTION FACTOR CARD"/>
    <property type="match status" value="1"/>
</dbReference>
<dbReference type="InterPro" id="IPR036101">
    <property type="entry name" value="CarD-like/TRCF_RID_sf"/>
</dbReference>
<comment type="caution">
    <text evidence="2">The sequence shown here is derived from an EMBL/GenBank/DDBJ whole genome shotgun (WGS) entry which is preliminary data.</text>
</comment>
<dbReference type="SMART" id="SM01058">
    <property type="entry name" value="CarD_TRCF"/>
    <property type="match status" value="1"/>
</dbReference>
<evidence type="ECO:0000313" key="3">
    <source>
        <dbReference type="Proteomes" id="UP001546774"/>
    </source>
</evidence>
<dbReference type="InterPro" id="IPR048792">
    <property type="entry name" value="CarD_C"/>
</dbReference>
<dbReference type="SUPFAM" id="SSF141259">
    <property type="entry name" value="CarD-like"/>
    <property type="match status" value="1"/>
</dbReference>
<dbReference type="Gene3D" id="1.20.58.1290">
    <property type="entry name" value="CarD-like, C-terminal domain"/>
    <property type="match status" value="1"/>
</dbReference>